<name>A0A917G7I8_9NOCA</name>
<gene>
    <name evidence="3" type="ORF">GCM10007304_44510</name>
</gene>
<dbReference type="InterPro" id="IPR043128">
    <property type="entry name" value="Rev_trsase/Diguanyl_cyclase"/>
</dbReference>
<keyword evidence="4" id="KW-1185">Reference proteome</keyword>
<dbReference type="SUPFAM" id="SSF55073">
    <property type="entry name" value="Nucleotide cyclase"/>
    <property type="match status" value="1"/>
</dbReference>
<dbReference type="Proteomes" id="UP000654257">
    <property type="component" value="Unassembled WGS sequence"/>
</dbReference>
<sequence length="277" mass="31293">MSKRRDCLMYRKHALVDNHQFTWFANSGSYWHWEQHVGDPHDEAAAHRDDSAARRDRKADRRDEYADGRDGRAVDSELSEGGIDASAAKQREFALTDRQDSASDRQDSADDRTESKADRHRAADDRAASSIDQLTGAYRRDAGMIELARDLDTARRTRRDMIIGFVDVDGLKRVNDEKGHEAGDLALQNVVRGLRSRLRQYDLIIRFGGDEFVFAVVGVPESDVRERIDTVNLSLREGGGATITHGLTTVVRDDTLHDAIARADSDLYRRRRAMKPA</sequence>
<dbReference type="PANTHER" id="PTHR45138">
    <property type="entry name" value="REGULATORY COMPONENTS OF SENSORY TRANSDUCTION SYSTEM"/>
    <property type="match status" value="1"/>
</dbReference>
<protein>
    <recommendedName>
        <fullName evidence="2">GGDEF domain-containing protein</fullName>
    </recommendedName>
</protein>
<feature type="region of interest" description="Disordered" evidence="1">
    <location>
        <begin position="42"/>
        <end position="130"/>
    </location>
</feature>
<proteinExistence type="predicted"/>
<dbReference type="EMBL" id="BMCU01000006">
    <property type="protein sequence ID" value="GGG25765.1"/>
    <property type="molecule type" value="Genomic_DNA"/>
</dbReference>
<dbReference type="PANTHER" id="PTHR45138:SF9">
    <property type="entry name" value="DIGUANYLATE CYCLASE DGCM-RELATED"/>
    <property type="match status" value="1"/>
</dbReference>
<dbReference type="Gene3D" id="3.30.70.270">
    <property type="match status" value="1"/>
</dbReference>
<dbReference type="PROSITE" id="PS50887">
    <property type="entry name" value="GGDEF"/>
    <property type="match status" value="1"/>
</dbReference>
<dbReference type="Pfam" id="PF00990">
    <property type="entry name" value="GGDEF"/>
    <property type="match status" value="1"/>
</dbReference>
<feature type="domain" description="GGDEF" evidence="2">
    <location>
        <begin position="159"/>
        <end position="277"/>
    </location>
</feature>
<dbReference type="InterPro" id="IPR050469">
    <property type="entry name" value="Diguanylate_Cyclase"/>
</dbReference>
<feature type="compositionally biased region" description="Basic and acidic residues" evidence="1">
    <location>
        <begin position="89"/>
        <end position="127"/>
    </location>
</feature>
<comment type="caution">
    <text evidence="3">The sequence shown here is derived from an EMBL/GenBank/DDBJ whole genome shotgun (WGS) entry which is preliminary data.</text>
</comment>
<dbReference type="InterPro" id="IPR029787">
    <property type="entry name" value="Nucleotide_cyclase"/>
</dbReference>
<dbReference type="SMART" id="SM00267">
    <property type="entry name" value="GGDEF"/>
    <property type="match status" value="1"/>
</dbReference>
<dbReference type="NCBIfam" id="TIGR00254">
    <property type="entry name" value="GGDEF"/>
    <property type="match status" value="1"/>
</dbReference>
<dbReference type="GO" id="GO:0052621">
    <property type="term" value="F:diguanylate cyclase activity"/>
    <property type="evidence" value="ECO:0007669"/>
    <property type="project" value="TreeGrafter"/>
</dbReference>
<reference evidence="3" key="2">
    <citation type="submission" date="2020-09" db="EMBL/GenBank/DDBJ databases">
        <authorList>
            <person name="Sun Q."/>
            <person name="Sedlacek I."/>
        </authorList>
    </citation>
    <scope>NUCLEOTIDE SEQUENCE</scope>
    <source>
        <strain evidence="3">CCM 7905</strain>
    </source>
</reference>
<evidence type="ECO:0000259" key="2">
    <source>
        <dbReference type="PROSITE" id="PS50887"/>
    </source>
</evidence>
<evidence type="ECO:0000313" key="4">
    <source>
        <dbReference type="Proteomes" id="UP000654257"/>
    </source>
</evidence>
<evidence type="ECO:0000313" key="3">
    <source>
        <dbReference type="EMBL" id="GGG25765.1"/>
    </source>
</evidence>
<organism evidence="3 4">
    <name type="scientific">Rhodococcoides trifolii</name>
    <dbReference type="NCBI Taxonomy" id="908250"/>
    <lineage>
        <taxon>Bacteria</taxon>
        <taxon>Bacillati</taxon>
        <taxon>Actinomycetota</taxon>
        <taxon>Actinomycetes</taxon>
        <taxon>Mycobacteriales</taxon>
        <taxon>Nocardiaceae</taxon>
        <taxon>Rhodococcoides</taxon>
    </lineage>
</organism>
<accession>A0A917G7I8</accession>
<feature type="compositionally biased region" description="Basic and acidic residues" evidence="1">
    <location>
        <begin position="42"/>
        <end position="75"/>
    </location>
</feature>
<dbReference type="InterPro" id="IPR000160">
    <property type="entry name" value="GGDEF_dom"/>
</dbReference>
<dbReference type="CDD" id="cd01949">
    <property type="entry name" value="GGDEF"/>
    <property type="match status" value="1"/>
</dbReference>
<reference evidence="3" key="1">
    <citation type="journal article" date="2014" name="Int. J. Syst. Evol. Microbiol.">
        <title>Complete genome sequence of Corynebacterium casei LMG S-19264T (=DSM 44701T), isolated from a smear-ripened cheese.</title>
        <authorList>
            <consortium name="US DOE Joint Genome Institute (JGI-PGF)"/>
            <person name="Walter F."/>
            <person name="Albersmeier A."/>
            <person name="Kalinowski J."/>
            <person name="Ruckert C."/>
        </authorList>
    </citation>
    <scope>NUCLEOTIDE SEQUENCE</scope>
    <source>
        <strain evidence="3">CCM 7905</strain>
    </source>
</reference>
<evidence type="ECO:0000256" key="1">
    <source>
        <dbReference type="SAM" id="MobiDB-lite"/>
    </source>
</evidence>
<dbReference type="AlphaFoldDB" id="A0A917G7I8"/>